<dbReference type="PANTHER" id="PTHR43399">
    <property type="entry name" value="SUBTILISIN-RELATED"/>
    <property type="match status" value="1"/>
</dbReference>
<dbReference type="InterPro" id="IPR051048">
    <property type="entry name" value="Peptidase_S8/S53_subtilisin"/>
</dbReference>
<dbReference type="GO" id="GO:0004252">
    <property type="term" value="F:serine-type endopeptidase activity"/>
    <property type="evidence" value="ECO:0007669"/>
    <property type="project" value="UniProtKB-UniRule"/>
</dbReference>
<proteinExistence type="inferred from homology"/>
<dbReference type="PANTHER" id="PTHR43399:SF4">
    <property type="entry name" value="CELL WALL-ASSOCIATED PROTEASE"/>
    <property type="match status" value="1"/>
</dbReference>
<keyword evidence="2 8" id="KW-0645">Protease</keyword>
<comment type="catalytic activity">
    <reaction evidence="6">
        <text>Hydrolysis of proteins with broad specificity for peptide bonds, and a preference for a large uncharged residue in P1. Hydrolyzes peptide amides.</text>
        <dbReference type="EC" id="3.4.21.62"/>
    </reaction>
</comment>
<evidence type="ECO:0000256" key="4">
    <source>
        <dbReference type="ARBA" id="ARBA00022825"/>
    </source>
</evidence>
<feature type="domain" description="Peptidase S8/S53" evidence="9">
    <location>
        <begin position="186"/>
        <end position="431"/>
    </location>
</feature>
<dbReference type="InParanoid" id="C5K504"/>
<evidence type="ECO:0000256" key="6">
    <source>
        <dbReference type="ARBA" id="ARBA00023529"/>
    </source>
</evidence>
<organism evidence="11">
    <name type="scientific">Perkinsus marinus (strain ATCC 50983 / TXsc)</name>
    <dbReference type="NCBI Taxonomy" id="423536"/>
    <lineage>
        <taxon>Eukaryota</taxon>
        <taxon>Sar</taxon>
        <taxon>Alveolata</taxon>
        <taxon>Perkinsozoa</taxon>
        <taxon>Perkinsea</taxon>
        <taxon>Perkinsida</taxon>
        <taxon>Perkinsidae</taxon>
        <taxon>Perkinsus</taxon>
    </lineage>
</organism>
<dbReference type="EC" id="3.4.21.62" evidence="7"/>
<dbReference type="InterPro" id="IPR015500">
    <property type="entry name" value="Peptidase_S8_subtilisin-rel"/>
</dbReference>
<dbReference type="PROSITE" id="PS51892">
    <property type="entry name" value="SUBTILASE"/>
    <property type="match status" value="1"/>
</dbReference>
<dbReference type="Pfam" id="PF00082">
    <property type="entry name" value="Peptidase_S8"/>
    <property type="match status" value="1"/>
</dbReference>
<dbReference type="InterPro" id="IPR022398">
    <property type="entry name" value="Peptidase_S8_His-AS"/>
</dbReference>
<evidence type="ECO:0000256" key="7">
    <source>
        <dbReference type="ARBA" id="ARBA00023619"/>
    </source>
</evidence>
<evidence type="ECO:0000313" key="11">
    <source>
        <dbReference type="Proteomes" id="UP000007800"/>
    </source>
</evidence>
<keyword evidence="4 8" id="KW-0720">Serine protease</keyword>
<keyword evidence="5" id="KW-0865">Zymogen</keyword>
<evidence type="ECO:0000256" key="8">
    <source>
        <dbReference type="PROSITE-ProRule" id="PRU01240"/>
    </source>
</evidence>
<dbReference type="PRINTS" id="PR00723">
    <property type="entry name" value="SUBTILISIN"/>
</dbReference>
<gene>
    <name evidence="10" type="ORF">Pmar_PMAR010165</name>
</gene>
<comment type="similarity">
    <text evidence="1 8">Belongs to the peptidase S8 family.</text>
</comment>
<evidence type="ECO:0000256" key="2">
    <source>
        <dbReference type="ARBA" id="ARBA00022670"/>
    </source>
</evidence>
<accession>C5K504</accession>
<dbReference type="Proteomes" id="UP000007800">
    <property type="component" value="Unassembled WGS sequence"/>
</dbReference>
<evidence type="ECO:0000256" key="1">
    <source>
        <dbReference type="ARBA" id="ARBA00011073"/>
    </source>
</evidence>
<feature type="active site" description="Charge relay system" evidence="8">
    <location>
        <position position="233"/>
    </location>
</feature>
<dbReference type="RefSeq" id="XP_002788630.1">
    <property type="nucleotide sequence ID" value="XM_002788584.1"/>
</dbReference>
<feature type="active site" description="Charge relay system" evidence="8">
    <location>
        <position position="404"/>
    </location>
</feature>
<dbReference type="InterPro" id="IPR023828">
    <property type="entry name" value="Peptidase_S8_Ser-AS"/>
</dbReference>
<reference evidence="10 11" key="1">
    <citation type="submission" date="2008-07" db="EMBL/GenBank/DDBJ databases">
        <authorList>
            <person name="El-Sayed N."/>
            <person name="Caler E."/>
            <person name="Inman J."/>
            <person name="Amedeo P."/>
            <person name="Hass B."/>
            <person name="Wortman J."/>
        </authorList>
    </citation>
    <scope>NUCLEOTIDE SEQUENCE [LARGE SCALE GENOMIC DNA]</scope>
    <source>
        <strain evidence="11">ATCC 50983 / TXsc</strain>
    </source>
</reference>
<protein>
    <recommendedName>
        <fullName evidence="7">subtilisin</fullName>
        <ecNumber evidence="7">3.4.21.62</ecNumber>
    </recommendedName>
</protein>
<keyword evidence="3 8" id="KW-0378">Hydrolase</keyword>
<name>C5K504_PERM5</name>
<dbReference type="InterPro" id="IPR000209">
    <property type="entry name" value="Peptidase_S8/S53_dom"/>
</dbReference>
<dbReference type="Gene3D" id="3.40.50.200">
    <property type="entry name" value="Peptidase S8/S53 domain"/>
    <property type="match status" value="1"/>
</dbReference>
<dbReference type="AlphaFoldDB" id="C5K504"/>
<dbReference type="EMBL" id="GG670562">
    <property type="protein sequence ID" value="EER20426.1"/>
    <property type="molecule type" value="Genomic_DNA"/>
</dbReference>
<dbReference type="PROSITE" id="PS00137">
    <property type="entry name" value="SUBTILASE_HIS"/>
    <property type="match status" value="1"/>
</dbReference>
<evidence type="ECO:0000259" key="9">
    <source>
        <dbReference type="Pfam" id="PF00082"/>
    </source>
</evidence>
<feature type="active site" description="Charge relay system" evidence="8">
    <location>
        <position position="193"/>
    </location>
</feature>
<dbReference type="GeneID" id="9053977"/>
<evidence type="ECO:0000256" key="3">
    <source>
        <dbReference type="ARBA" id="ARBA00022801"/>
    </source>
</evidence>
<sequence>MSLDSIMLVRWTFLSTILVNGLLFVEGAPKRTLVRISHRGARLDIRLIPSMMAKTMTAFNGESYLLTPEDRECERCFAQDGMIYDLNAVGVQIVDSACSVGHSQILSYLRKAEVTLGIDFDCEPDSVVTINPLPRPVRAQNSSNCTGGNPVLGTNDPGSSCQRSLEVIRIGAAWQAARSAKRKLREIVLAISDSGVDMTHPDLVHQFWRNPSDNSIGYNFITNSTDVTDDFEHGTHCAGNAAAQTNNSLGIAGVANIDGSVLNVKLMILKFLNASGRGWVSDEARALNFAVENGATVSSHSYGAYAPSPIARIAFENAAAAGHIAVAAAGNDGMSLEKATFYPCTYAENITSLICVAASTSDPTKPISLVDWSNAGPITKIAAPGVGIYSTIPDGSYAARDGTSVSTPTVAGVAALLATLGLTGQNITDTIFESRTAAIPNKFDFYYIGEIDALKAVQKALEKLGGRSFRSS</sequence>
<keyword evidence="11" id="KW-1185">Reference proteome</keyword>
<dbReference type="InterPro" id="IPR036852">
    <property type="entry name" value="Peptidase_S8/S53_dom_sf"/>
</dbReference>
<dbReference type="GO" id="GO:0006508">
    <property type="term" value="P:proteolysis"/>
    <property type="evidence" value="ECO:0007669"/>
    <property type="project" value="UniProtKB-KW"/>
</dbReference>
<dbReference type="PROSITE" id="PS00138">
    <property type="entry name" value="SUBTILASE_SER"/>
    <property type="match status" value="1"/>
</dbReference>
<dbReference type="SUPFAM" id="SSF52743">
    <property type="entry name" value="Subtilisin-like"/>
    <property type="match status" value="1"/>
</dbReference>
<evidence type="ECO:0000313" key="10">
    <source>
        <dbReference type="EMBL" id="EER20426.1"/>
    </source>
</evidence>
<evidence type="ECO:0000256" key="5">
    <source>
        <dbReference type="ARBA" id="ARBA00023145"/>
    </source>
</evidence>